<proteinExistence type="predicted"/>
<dbReference type="Proteomes" id="UP001148737">
    <property type="component" value="Unassembled WGS sequence"/>
</dbReference>
<evidence type="ECO:0000313" key="2">
    <source>
        <dbReference type="Proteomes" id="UP001148737"/>
    </source>
</evidence>
<organism evidence="1 2">
    <name type="scientific">Lecanicillium saksenae</name>
    <dbReference type="NCBI Taxonomy" id="468837"/>
    <lineage>
        <taxon>Eukaryota</taxon>
        <taxon>Fungi</taxon>
        <taxon>Dikarya</taxon>
        <taxon>Ascomycota</taxon>
        <taxon>Pezizomycotina</taxon>
        <taxon>Sordariomycetes</taxon>
        <taxon>Hypocreomycetidae</taxon>
        <taxon>Hypocreales</taxon>
        <taxon>Cordycipitaceae</taxon>
        <taxon>Lecanicillium</taxon>
    </lineage>
</organism>
<sequence length="117" mass="12923">MRLIAILGLLLAPCLSAAQPDDSNVRGIIYGEEDGGGISYKIRSSNCIRLRKPLAGEVHSIDVSLFQECTLYYDRRCDSDVKHVEFYNDEKKIQDPAVQAVKCADVDASCAARSEEL</sequence>
<name>A0ACC1QYB7_9HYPO</name>
<comment type="caution">
    <text evidence="1">The sequence shown here is derived from an EMBL/GenBank/DDBJ whole genome shotgun (WGS) entry which is preliminary data.</text>
</comment>
<evidence type="ECO:0000313" key="1">
    <source>
        <dbReference type="EMBL" id="KAJ3493836.1"/>
    </source>
</evidence>
<accession>A0ACC1QYB7</accession>
<dbReference type="EMBL" id="JANAKD010000444">
    <property type="protein sequence ID" value="KAJ3493836.1"/>
    <property type="molecule type" value="Genomic_DNA"/>
</dbReference>
<protein>
    <submittedName>
        <fullName evidence="1">Uncharacterized protein</fullName>
    </submittedName>
</protein>
<keyword evidence="2" id="KW-1185">Reference proteome</keyword>
<reference evidence="1" key="1">
    <citation type="submission" date="2022-07" db="EMBL/GenBank/DDBJ databases">
        <title>Genome Sequence of Lecanicillium saksenae.</title>
        <authorList>
            <person name="Buettner E."/>
        </authorList>
    </citation>
    <scope>NUCLEOTIDE SEQUENCE</scope>
    <source>
        <strain evidence="1">VT-O1</strain>
    </source>
</reference>
<gene>
    <name evidence="1" type="ORF">NLG97_g4481</name>
</gene>